<reference evidence="1 2" key="1">
    <citation type="submission" date="2018-04" db="EMBL/GenBank/DDBJ databases">
        <title>Altererythrobacter sp. HME9302 genome sequencing and assembly.</title>
        <authorList>
            <person name="Kang H."/>
            <person name="Kim H."/>
            <person name="Joh K."/>
        </authorList>
    </citation>
    <scope>NUCLEOTIDE SEQUENCE [LARGE SCALE GENOMIC DNA]</scope>
    <source>
        <strain evidence="1 2">HME9302</strain>
    </source>
</reference>
<protein>
    <submittedName>
        <fullName evidence="1">Uncharacterized protein</fullName>
    </submittedName>
</protein>
<comment type="caution">
    <text evidence="1">The sequence shown here is derived from an EMBL/GenBank/DDBJ whole genome shotgun (WGS) entry which is preliminary data.</text>
</comment>
<gene>
    <name evidence="1" type="ORF">HME9302_00041</name>
</gene>
<dbReference type="AlphaFoldDB" id="A0A369Q6V0"/>
<name>A0A369Q6V0_9SPHN</name>
<proteinExistence type="predicted"/>
<evidence type="ECO:0000313" key="2">
    <source>
        <dbReference type="Proteomes" id="UP000253727"/>
    </source>
</evidence>
<organism evidence="1 2">
    <name type="scientific">Alteripontixanthobacter maritimus</name>
    <dbReference type="NCBI Taxonomy" id="2161824"/>
    <lineage>
        <taxon>Bacteria</taxon>
        <taxon>Pseudomonadati</taxon>
        <taxon>Pseudomonadota</taxon>
        <taxon>Alphaproteobacteria</taxon>
        <taxon>Sphingomonadales</taxon>
        <taxon>Erythrobacteraceae</taxon>
        <taxon>Alteripontixanthobacter</taxon>
    </lineage>
</organism>
<evidence type="ECO:0000313" key="1">
    <source>
        <dbReference type="EMBL" id="RDC58866.1"/>
    </source>
</evidence>
<keyword evidence="2" id="KW-1185">Reference proteome</keyword>
<accession>A0A369Q6V0</accession>
<sequence>MFFRDDQLQDLRGSFVNAVDAAVAEEAFGLVFGQIARAAVDLHAAVCHTAGTFRMRNLGGSRLDNGGAIISLGRGVADHAFTRVNFRLAVGQHGLDQLELADGIAECLAFGRIF</sequence>
<dbReference type="EMBL" id="QBKA01000002">
    <property type="protein sequence ID" value="RDC58866.1"/>
    <property type="molecule type" value="Genomic_DNA"/>
</dbReference>
<dbReference type="Proteomes" id="UP000253727">
    <property type="component" value="Unassembled WGS sequence"/>
</dbReference>